<organism evidence="4 5">
    <name type="scientific">Mycobacterium gordonae</name>
    <dbReference type="NCBI Taxonomy" id="1778"/>
    <lineage>
        <taxon>Bacteria</taxon>
        <taxon>Bacillati</taxon>
        <taxon>Actinomycetota</taxon>
        <taxon>Actinomycetes</taxon>
        <taxon>Mycobacteriales</taxon>
        <taxon>Mycobacteriaceae</taxon>
        <taxon>Mycobacterium</taxon>
    </lineage>
</organism>
<evidence type="ECO:0000256" key="1">
    <source>
        <dbReference type="ARBA" id="ARBA00023295"/>
    </source>
</evidence>
<dbReference type="SMART" id="SM00060">
    <property type="entry name" value="FN3"/>
    <property type="match status" value="1"/>
</dbReference>
<protein>
    <recommendedName>
        <fullName evidence="3">Fibronectin type-III domain-containing protein</fullName>
    </recommendedName>
</protein>
<dbReference type="GO" id="GO:0000272">
    <property type="term" value="P:polysaccharide catabolic process"/>
    <property type="evidence" value="ECO:0007669"/>
    <property type="project" value="UniProtKB-KW"/>
</dbReference>
<reference evidence="4 5" key="1">
    <citation type="submission" date="2016-06" db="EMBL/GenBank/DDBJ databases">
        <authorList>
            <person name="Kjaerup R.B."/>
            <person name="Dalgaard T.S."/>
            <person name="Juul-Madsen H.R."/>
        </authorList>
    </citation>
    <scope>NUCLEOTIDE SEQUENCE [LARGE SCALE GENOMIC DNA]</scope>
    <source>
        <strain evidence="4 5">1245752.6</strain>
    </source>
</reference>
<keyword evidence="2" id="KW-0119">Carbohydrate metabolism</keyword>
<accession>A0A1A6BJE2</accession>
<dbReference type="GO" id="GO:0016798">
    <property type="term" value="F:hydrolase activity, acting on glycosyl bonds"/>
    <property type="evidence" value="ECO:0007669"/>
    <property type="project" value="UniProtKB-KW"/>
</dbReference>
<dbReference type="Gene3D" id="2.60.40.10">
    <property type="entry name" value="Immunoglobulins"/>
    <property type="match status" value="1"/>
</dbReference>
<feature type="domain" description="Fibronectin type-III" evidence="3">
    <location>
        <begin position="197"/>
        <end position="289"/>
    </location>
</feature>
<dbReference type="SUPFAM" id="SSF49265">
    <property type="entry name" value="Fibronectin type III"/>
    <property type="match status" value="1"/>
</dbReference>
<evidence type="ECO:0000313" key="4">
    <source>
        <dbReference type="EMBL" id="OBS02453.1"/>
    </source>
</evidence>
<dbReference type="InterPro" id="IPR036116">
    <property type="entry name" value="FN3_sf"/>
</dbReference>
<evidence type="ECO:0000259" key="3">
    <source>
        <dbReference type="PROSITE" id="PS50853"/>
    </source>
</evidence>
<gene>
    <name evidence="4" type="ORF">A9W98_14850</name>
</gene>
<keyword evidence="1" id="KW-0326">Glycosidase</keyword>
<name>A0A1A6BJE2_MYCGO</name>
<proteinExistence type="predicted"/>
<dbReference type="CDD" id="cd00063">
    <property type="entry name" value="FN3"/>
    <property type="match status" value="1"/>
</dbReference>
<keyword evidence="1" id="KW-0378">Hydrolase</keyword>
<dbReference type="PROSITE" id="PS50853">
    <property type="entry name" value="FN3"/>
    <property type="match status" value="1"/>
</dbReference>
<dbReference type="InterPro" id="IPR003961">
    <property type="entry name" value="FN3_dom"/>
</dbReference>
<evidence type="ECO:0000256" key="2">
    <source>
        <dbReference type="ARBA" id="ARBA00023326"/>
    </source>
</evidence>
<comment type="caution">
    <text evidence="4">The sequence shown here is derived from an EMBL/GenBank/DDBJ whole genome shotgun (WGS) entry which is preliminary data.</text>
</comment>
<dbReference type="RefSeq" id="WP_065133372.1">
    <property type="nucleotide sequence ID" value="NZ_MAEM01000186.1"/>
</dbReference>
<sequence length="289" mass="30206">MVASLGNPDTKPYGLHRLWITGYTDVDGTILADTSYRLPLARTLAFTENEDTDTLDGDDRAAAAIQGKGSTVSGTLEGGGLDLTTLAIITGAQLIESGVGPTLKRTVRKRGSDQRPYWRVEGQVISNGGGDNVIRIFRCKANGKIALDSKYGAFMIPSIDFMGTPMPGEDSDYLWEIDYNATKTTLGSTPSPNPLPIPMNLTVGTIAATTVALSWTDIPTADGYKVQRSTDSGATWTAVTSGAGGEPTGPSTTVTGLTAATAYQFRVAAVFGSTTGEYCTPVSATTAAS</sequence>
<dbReference type="Pfam" id="PF00041">
    <property type="entry name" value="fn3"/>
    <property type="match status" value="1"/>
</dbReference>
<dbReference type="AlphaFoldDB" id="A0A1A6BJE2"/>
<dbReference type="InterPro" id="IPR013783">
    <property type="entry name" value="Ig-like_fold"/>
</dbReference>
<dbReference type="EMBL" id="MAEM01000186">
    <property type="protein sequence ID" value="OBS02453.1"/>
    <property type="molecule type" value="Genomic_DNA"/>
</dbReference>
<evidence type="ECO:0000313" key="5">
    <source>
        <dbReference type="Proteomes" id="UP000093757"/>
    </source>
</evidence>
<dbReference type="Proteomes" id="UP000093757">
    <property type="component" value="Unassembled WGS sequence"/>
</dbReference>
<keyword evidence="2" id="KW-0624">Polysaccharide degradation</keyword>